<reference evidence="2 3" key="1">
    <citation type="journal article" date="2021" name="Nat. Commun.">
        <title>Genetic determinants of endophytism in the Arabidopsis root mycobiome.</title>
        <authorList>
            <person name="Mesny F."/>
            <person name="Miyauchi S."/>
            <person name="Thiergart T."/>
            <person name="Pickel B."/>
            <person name="Atanasova L."/>
            <person name="Karlsson M."/>
            <person name="Huettel B."/>
            <person name="Barry K.W."/>
            <person name="Haridas S."/>
            <person name="Chen C."/>
            <person name="Bauer D."/>
            <person name="Andreopoulos W."/>
            <person name="Pangilinan J."/>
            <person name="LaButti K."/>
            <person name="Riley R."/>
            <person name="Lipzen A."/>
            <person name="Clum A."/>
            <person name="Drula E."/>
            <person name="Henrissat B."/>
            <person name="Kohler A."/>
            <person name="Grigoriev I.V."/>
            <person name="Martin F.M."/>
            <person name="Hacquard S."/>
        </authorList>
    </citation>
    <scope>NUCLEOTIDE SEQUENCE [LARGE SCALE GENOMIC DNA]</scope>
    <source>
        <strain evidence="2 3">MPI-CAGE-CH-0241</strain>
    </source>
</reference>
<keyword evidence="3" id="KW-1185">Reference proteome</keyword>
<dbReference type="PANTHER" id="PTHR34414:SF1">
    <property type="entry name" value="SUBTILISIN-LIKE SERINE PROTEASE"/>
    <property type="match status" value="1"/>
</dbReference>
<keyword evidence="1" id="KW-0812">Transmembrane</keyword>
<evidence type="ECO:0000313" key="3">
    <source>
        <dbReference type="Proteomes" id="UP000777438"/>
    </source>
</evidence>
<dbReference type="Pfam" id="PF20246">
    <property type="entry name" value="DUF6601"/>
    <property type="match status" value="1"/>
</dbReference>
<dbReference type="EMBL" id="JAGPYM010000016">
    <property type="protein sequence ID" value="KAH6886459.1"/>
    <property type="molecule type" value="Genomic_DNA"/>
</dbReference>
<keyword evidence="1" id="KW-0472">Membrane</keyword>
<keyword evidence="1" id="KW-1133">Transmembrane helix</keyword>
<evidence type="ECO:0000256" key="1">
    <source>
        <dbReference type="SAM" id="Phobius"/>
    </source>
</evidence>
<dbReference type="Proteomes" id="UP000777438">
    <property type="component" value="Unassembled WGS sequence"/>
</dbReference>
<name>A0A9P8W1H6_9HYPO</name>
<protein>
    <submittedName>
        <fullName evidence="2">Uncharacterized protein</fullName>
    </submittedName>
</protein>
<dbReference type="InterPro" id="IPR046536">
    <property type="entry name" value="DUF6601"/>
</dbReference>
<proteinExistence type="predicted"/>
<sequence>MAAPQKPQKALPFAKCLLKANSADPHHTEHALLSAAYSTETDDLAAPRLDNVGRASIDAEINRELDVKRLARIQRWWWLVGLPKPPRPLHKQVALGRNVVIDEKMDMHLVWTTGRIYLKPIPRFILCDKFWSENLTCQHPTPCPCSAPTPASASPNTTLNTRGTLLLNQPGQSQKQECSRQSNRRRALGFLLSYVALVRHESDFIIAQESRLIPKDISWPVWNNMARSILSMDNIYHQIDPRFVYGELRLSRLNKIYRCLGIDISAGYVSSFQRYDDFWRQNFTILTSSIAYMVIVLTAMQVGLATEALSDSHAFDRASYGFTVFCILGPLIFGAIMFLQFCFMFANNWVSTKRYVQKRRKAIDPNA</sequence>
<feature type="transmembrane region" description="Helical" evidence="1">
    <location>
        <begin position="283"/>
        <end position="302"/>
    </location>
</feature>
<dbReference type="OrthoDB" id="5086500at2759"/>
<organism evidence="2 3">
    <name type="scientific">Thelonectria olida</name>
    <dbReference type="NCBI Taxonomy" id="1576542"/>
    <lineage>
        <taxon>Eukaryota</taxon>
        <taxon>Fungi</taxon>
        <taxon>Dikarya</taxon>
        <taxon>Ascomycota</taxon>
        <taxon>Pezizomycotina</taxon>
        <taxon>Sordariomycetes</taxon>
        <taxon>Hypocreomycetidae</taxon>
        <taxon>Hypocreales</taxon>
        <taxon>Nectriaceae</taxon>
        <taxon>Thelonectria</taxon>
    </lineage>
</organism>
<dbReference type="PANTHER" id="PTHR34414">
    <property type="entry name" value="HET DOMAIN-CONTAINING PROTEIN-RELATED"/>
    <property type="match status" value="1"/>
</dbReference>
<comment type="caution">
    <text evidence="2">The sequence shown here is derived from an EMBL/GenBank/DDBJ whole genome shotgun (WGS) entry which is preliminary data.</text>
</comment>
<feature type="transmembrane region" description="Helical" evidence="1">
    <location>
        <begin position="322"/>
        <end position="350"/>
    </location>
</feature>
<accession>A0A9P8W1H6</accession>
<gene>
    <name evidence="2" type="ORF">B0T10DRAFT_81252</name>
</gene>
<dbReference type="AlphaFoldDB" id="A0A9P8W1H6"/>
<evidence type="ECO:0000313" key="2">
    <source>
        <dbReference type="EMBL" id="KAH6886459.1"/>
    </source>
</evidence>